<dbReference type="InterPro" id="IPR050733">
    <property type="entry name" value="Vitellogenin/Apolipophorin"/>
</dbReference>
<dbReference type="Proteomes" id="UP001207654">
    <property type="component" value="Unassembled WGS sequence"/>
</dbReference>
<dbReference type="InterPro" id="IPR001747">
    <property type="entry name" value="Vitellogenin_N"/>
</dbReference>
<dbReference type="PANTHER" id="PTHR23345">
    <property type="entry name" value="VITELLOGENIN-RELATED"/>
    <property type="match status" value="1"/>
</dbReference>
<proteinExistence type="predicted"/>
<evidence type="ECO:0000256" key="1">
    <source>
        <dbReference type="ARBA" id="ARBA00023157"/>
    </source>
</evidence>
<organism evidence="4 5">
    <name type="scientific">Archangium lansingense</name>
    <dbReference type="NCBI Taxonomy" id="2995310"/>
    <lineage>
        <taxon>Bacteria</taxon>
        <taxon>Pseudomonadati</taxon>
        <taxon>Myxococcota</taxon>
        <taxon>Myxococcia</taxon>
        <taxon>Myxococcales</taxon>
        <taxon>Cystobacterineae</taxon>
        <taxon>Archangiaceae</taxon>
        <taxon>Archangium</taxon>
    </lineage>
</organism>
<dbReference type="SUPFAM" id="SSF48431">
    <property type="entry name" value="Lipovitellin-phosvitin complex, superhelical domain"/>
    <property type="match status" value="1"/>
</dbReference>
<feature type="domain" description="Vitellogenin" evidence="3">
    <location>
        <begin position="370"/>
        <end position="543"/>
    </location>
</feature>
<sequence>MKSRKVLAASVLVVLAVLTVTYLFVRTPESVTGLVQEQRTRRFSYPRGQSWSYRLEYHADSRVRLSTVASGNGSEVGGKVDLVGRLVLRGLGQKGENWRVGLSLEPVQQHSLQVFGQELLPDEAAVRSLFHGREAMLEVGPEGDVLSVSFRPEDPSLYKNTVQTVLGELQVVLRQGEQWAVSESTARGRARAEYRLLEEDGDRVRVSRSRVGYEQLVGLGQGGTVRVGSSWEAAVEGGVLEHLEGEERVERLGEDGRPAGHMRFALKVVRESETAFDTAAVATLEQGAQEKLPPGRLVVDPLARKKMLDQQVAGLTAEQLMAVLRASVNGGVFPDHNHFLLQATGLLEREPELCAKLVELFGQPGTDVRGRAVLLDLLAGAGTPEAQAAMLEALSTPQARGDEQYHMLLSRLALVQEPTEATVDFARREYEKSQGAVHTASTYVLGATAGALHRNGGADQARAAVQRLVEDLRASDASEQQMHLLLGLGNAGVAEHTPLIASYAQSSSEEVRRAAAKALRKVPSEQSQQVLLGLVGDEASRVQVTALDTLTRFKLEPQALVQLRDEVLNGQLDPQSYGSLVTLVEPYLAQEPAVRDVLEYLLTQDKTERSLRTRIHNLLET</sequence>
<evidence type="ECO:0000259" key="3">
    <source>
        <dbReference type="Pfam" id="PF01347"/>
    </source>
</evidence>
<dbReference type="RefSeq" id="WP_267533507.1">
    <property type="nucleotide sequence ID" value="NZ_JAPNKA010000001.1"/>
</dbReference>
<name>A0ABT3ZYR8_9BACT</name>
<dbReference type="InterPro" id="IPR004155">
    <property type="entry name" value="PBS_lyase_HEAT"/>
</dbReference>
<accession>A0ABT3ZYR8</accession>
<keyword evidence="2" id="KW-0325">Glycoprotein</keyword>
<dbReference type="EMBL" id="JAPNKA010000001">
    <property type="protein sequence ID" value="MCY1074545.1"/>
    <property type="molecule type" value="Genomic_DNA"/>
</dbReference>
<evidence type="ECO:0000256" key="2">
    <source>
        <dbReference type="ARBA" id="ARBA00023180"/>
    </source>
</evidence>
<protein>
    <submittedName>
        <fullName evidence="4">HEAT repeat domain-containing protein</fullName>
    </submittedName>
</protein>
<dbReference type="SMART" id="SM00567">
    <property type="entry name" value="EZ_HEAT"/>
    <property type="match status" value="2"/>
</dbReference>
<dbReference type="InterPro" id="IPR011030">
    <property type="entry name" value="Lipovitellin_superhlx_dom"/>
</dbReference>
<evidence type="ECO:0000313" key="4">
    <source>
        <dbReference type="EMBL" id="MCY1074545.1"/>
    </source>
</evidence>
<reference evidence="4 5" key="1">
    <citation type="submission" date="2022-11" db="EMBL/GenBank/DDBJ databases">
        <title>Minimal conservation of predation-associated metabolite biosynthetic gene clusters underscores biosynthetic potential of Myxococcota including descriptions for ten novel species: Archangium lansinium sp. nov., Myxococcus landrumus sp. nov., Nannocystis bai.</title>
        <authorList>
            <person name="Ahearne A."/>
            <person name="Stevens C."/>
            <person name="Phillips K."/>
        </authorList>
    </citation>
    <scope>NUCLEOTIDE SEQUENCE [LARGE SCALE GENOMIC DNA]</scope>
    <source>
        <strain evidence="4 5">MIWBW</strain>
    </source>
</reference>
<comment type="caution">
    <text evidence="4">The sequence shown here is derived from an EMBL/GenBank/DDBJ whole genome shotgun (WGS) entry which is preliminary data.</text>
</comment>
<keyword evidence="1" id="KW-1015">Disulfide bond</keyword>
<dbReference type="Gene3D" id="1.25.10.20">
    <property type="entry name" value="Vitellinogen, superhelical"/>
    <property type="match status" value="1"/>
</dbReference>
<dbReference type="PANTHER" id="PTHR23345:SF15">
    <property type="entry name" value="VITELLOGENIN 1-RELATED"/>
    <property type="match status" value="1"/>
</dbReference>
<dbReference type="Pfam" id="PF01347">
    <property type="entry name" value="Vitellogenin_N"/>
    <property type="match status" value="1"/>
</dbReference>
<keyword evidence="5" id="KW-1185">Reference proteome</keyword>
<gene>
    <name evidence="4" type="ORF">OV287_08605</name>
</gene>
<evidence type="ECO:0000313" key="5">
    <source>
        <dbReference type="Proteomes" id="UP001207654"/>
    </source>
</evidence>